<protein>
    <submittedName>
        <fullName evidence="3">AraC family transcriptional regulator</fullName>
    </submittedName>
</protein>
<evidence type="ECO:0000259" key="1">
    <source>
        <dbReference type="Pfam" id="PF12625"/>
    </source>
</evidence>
<feature type="domain" description="HTH-type transcriptional regulator AraC-type N-terminal" evidence="1">
    <location>
        <begin position="3"/>
        <end position="71"/>
    </location>
</feature>
<evidence type="ECO:0000313" key="4">
    <source>
        <dbReference type="Proteomes" id="UP000733379"/>
    </source>
</evidence>
<keyword evidence="4" id="KW-1185">Reference proteome</keyword>
<comment type="caution">
    <text evidence="3">The sequence shown here is derived from an EMBL/GenBank/DDBJ whole genome shotgun (WGS) entry which is preliminary data.</text>
</comment>
<name>A0ABS6B576_9NOCA</name>
<dbReference type="InterPro" id="IPR032687">
    <property type="entry name" value="AraC-type_N"/>
</dbReference>
<dbReference type="RefSeq" id="WP_215917608.1">
    <property type="nucleotide sequence ID" value="NZ_JAHKNI010000004.1"/>
</dbReference>
<gene>
    <name evidence="2" type="ORF">KO481_14405</name>
    <name evidence="3" type="ORF">KO481_28505</name>
</gene>
<reference evidence="3 4" key="1">
    <citation type="submission" date="2021-06" db="EMBL/GenBank/DDBJ databases">
        <title>Actinomycetes sequencing.</title>
        <authorList>
            <person name="Shan Q."/>
        </authorList>
    </citation>
    <scope>NUCLEOTIDE SEQUENCE [LARGE SCALE GENOMIC DNA]</scope>
    <source>
        <strain evidence="3 4">NEAU-G5</strain>
    </source>
</reference>
<organism evidence="3 4">
    <name type="scientific">Nocardia albiluteola</name>
    <dbReference type="NCBI Taxonomy" id="2842303"/>
    <lineage>
        <taxon>Bacteria</taxon>
        <taxon>Bacillati</taxon>
        <taxon>Actinomycetota</taxon>
        <taxon>Actinomycetes</taxon>
        <taxon>Mycobacteriales</taxon>
        <taxon>Nocardiaceae</taxon>
        <taxon>Nocardia</taxon>
    </lineage>
</organism>
<dbReference type="Pfam" id="PF12625">
    <property type="entry name" value="Arabinose_bd"/>
    <property type="match status" value="1"/>
</dbReference>
<evidence type="ECO:0000313" key="3">
    <source>
        <dbReference type="EMBL" id="MBU3065457.1"/>
    </source>
</evidence>
<accession>A0ABS6B576</accession>
<dbReference type="EMBL" id="JAHKNI010000011">
    <property type="protein sequence ID" value="MBU3065457.1"/>
    <property type="molecule type" value="Genomic_DNA"/>
</dbReference>
<sequence>MQRRRFTIERDAAGIQTLHRDLLAEPNALARVIAFPAPPAERLPLHDEIFGMWPEFDADENVLAFDSENADAHCRRRMSRPPPLRCNTVATCSTTAAPGPASPGRCATS</sequence>
<evidence type="ECO:0000313" key="2">
    <source>
        <dbReference type="EMBL" id="MBU3062709.1"/>
    </source>
</evidence>
<proteinExistence type="predicted"/>
<dbReference type="Proteomes" id="UP000733379">
    <property type="component" value="Unassembled WGS sequence"/>
</dbReference>
<dbReference type="EMBL" id="JAHKNI010000004">
    <property type="protein sequence ID" value="MBU3062709.1"/>
    <property type="molecule type" value="Genomic_DNA"/>
</dbReference>